<comment type="similarity">
    <text evidence="7">Belongs to the binding-protein-dependent transport system permease family.</text>
</comment>
<keyword evidence="2 7" id="KW-0813">Transport</keyword>
<dbReference type="InterPro" id="IPR000515">
    <property type="entry name" value="MetI-like"/>
</dbReference>
<dbReference type="CDD" id="cd06261">
    <property type="entry name" value="TM_PBP2"/>
    <property type="match status" value="1"/>
</dbReference>
<evidence type="ECO:0000256" key="1">
    <source>
        <dbReference type="ARBA" id="ARBA00004651"/>
    </source>
</evidence>
<sequence length="311" mass="33847">MNWILLRTGRALLTLLLLIGFSFFVLSISGDPALSHLSADVDASAIDAFRRKWGLDLPLWQQFFIYVRGLFHGDFGMSYATGRPALEQIMAGMPVTVSLMLPTIFAAIGLGLPLGAFAAMRRGSTADRLTITLSVLALAVPNFLLGLMLMYVFSVHLGWIEPSGIVDWRSYLMPVATMALPMAAIFARFTRSAMLEILSHPMLDTARAGGLQPGRIKRAHVLPNIAVPLVTITALEFGHLFTAAVVAESVFGWPGTGRLLIDSVASRDFAVVQAILLLTGTTMILANLLADIAYGAIDPRVRDQRRRRVKA</sequence>
<keyword evidence="4 7" id="KW-0812">Transmembrane</keyword>
<dbReference type="Pfam" id="PF19300">
    <property type="entry name" value="BPD_transp_1_N"/>
    <property type="match status" value="1"/>
</dbReference>
<feature type="transmembrane region" description="Helical" evidence="7">
    <location>
        <begin position="225"/>
        <end position="251"/>
    </location>
</feature>
<evidence type="ECO:0000256" key="4">
    <source>
        <dbReference type="ARBA" id="ARBA00022692"/>
    </source>
</evidence>
<evidence type="ECO:0000256" key="3">
    <source>
        <dbReference type="ARBA" id="ARBA00022475"/>
    </source>
</evidence>
<feature type="transmembrane region" description="Helical" evidence="7">
    <location>
        <begin position="99"/>
        <end position="119"/>
    </location>
</feature>
<dbReference type="SUPFAM" id="SSF161098">
    <property type="entry name" value="MetI-like"/>
    <property type="match status" value="1"/>
</dbReference>
<keyword evidence="5 7" id="KW-1133">Transmembrane helix</keyword>
<dbReference type="Proteomes" id="UP000320653">
    <property type="component" value="Unassembled WGS sequence"/>
</dbReference>
<evidence type="ECO:0000313" key="10">
    <source>
        <dbReference type="Proteomes" id="UP000320653"/>
    </source>
</evidence>
<reference evidence="9 10" key="1">
    <citation type="submission" date="2019-06" db="EMBL/GenBank/DDBJ databases">
        <title>Sorghum-associated microbial communities from plants grown in Nebraska, USA.</title>
        <authorList>
            <person name="Schachtman D."/>
        </authorList>
    </citation>
    <scope>NUCLEOTIDE SEQUENCE [LARGE SCALE GENOMIC DNA]</scope>
    <source>
        <strain evidence="9 10">1225</strain>
    </source>
</reference>
<comment type="subcellular location">
    <subcellularLocation>
        <location evidence="1 7">Cell membrane</location>
        <topology evidence="1 7">Multi-pass membrane protein</topology>
    </subcellularLocation>
</comment>
<keyword evidence="10" id="KW-1185">Reference proteome</keyword>
<dbReference type="PANTHER" id="PTHR43163:SF6">
    <property type="entry name" value="DIPEPTIDE TRANSPORT SYSTEM PERMEASE PROTEIN DPPB-RELATED"/>
    <property type="match status" value="1"/>
</dbReference>
<evidence type="ECO:0000256" key="7">
    <source>
        <dbReference type="RuleBase" id="RU363032"/>
    </source>
</evidence>
<dbReference type="Gene3D" id="1.10.3720.10">
    <property type="entry name" value="MetI-like"/>
    <property type="match status" value="1"/>
</dbReference>
<evidence type="ECO:0000313" key="9">
    <source>
        <dbReference type="EMBL" id="TWF44018.1"/>
    </source>
</evidence>
<dbReference type="EMBL" id="VIWP01000016">
    <property type="protein sequence ID" value="TWF44018.1"/>
    <property type="molecule type" value="Genomic_DNA"/>
</dbReference>
<dbReference type="GO" id="GO:0071916">
    <property type="term" value="F:dipeptide transmembrane transporter activity"/>
    <property type="evidence" value="ECO:0007669"/>
    <property type="project" value="TreeGrafter"/>
</dbReference>
<evidence type="ECO:0000259" key="8">
    <source>
        <dbReference type="PROSITE" id="PS50928"/>
    </source>
</evidence>
<feature type="transmembrane region" description="Helical" evidence="7">
    <location>
        <begin position="271"/>
        <end position="297"/>
    </location>
</feature>
<feature type="transmembrane region" description="Helical" evidence="7">
    <location>
        <begin position="131"/>
        <end position="151"/>
    </location>
</feature>
<name>A0A561Q0W2_9HYPH</name>
<feature type="domain" description="ABC transmembrane type-1" evidence="8">
    <location>
        <begin position="93"/>
        <end position="290"/>
    </location>
</feature>
<keyword evidence="3" id="KW-1003">Cell membrane</keyword>
<dbReference type="AlphaFoldDB" id="A0A561Q0W2"/>
<keyword evidence="6 7" id="KW-0472">Membrane</keyword>
<gene>
    <name evidence="9" type="ORF">FHW37_11622</name>
</gene>
<comment type="caution">
    <text evidence="9">The sequence shown here is derived from an EMBL/GenBank/DDBJ whole genome shotgun (WGS) entry which is preliminary data.</text>
</comment>
<feature type="transmembrane region" description="Helical" evidence="7">
    <location>
        <begin position="171"/>
        <end position="189"/>
    </location>
</feature>
<dbReference type="RefSeq" id="WP_145643395.1">
    <property type="nucleotide sequence ID" value="NZ_VIWP01000016.1"/>
</dbReference>
<dbReference type="InterPro" id="IPR045621">
    <property type="entry name" value="BPD_transp_1_N"/>
</dbReference>
<dbReference type="PANTHER" id="PTHR43163">
    <property type="entry name" value="DIPEPTIDE TRANSPORT SYSTEM PERMEASE PROTEIN DPPB-RELATED"/>
    <property type="match status" value="1"/>
</dbReference>
<protein>
    <submittedName>
        <fullName evidence="9">Peptide/nickel transport system permease protein</fullName>
    </submittedName>
</protein>
<dbReference type="OrthoDB" id="9807402at2"/>
<accession>A0A561Q0W2</accession>
<evidence type="ECO:0000256" key="6">
    <source>
        <dbReference type="ARBA" id="ARBA00023136"/>
    </source>
</evidence>
<evidence type="ECO:0000256" key="2">
    <source>
        <dbReference type="ARBA" id="ARBA00022448"/>
    </source>
</evidence>
<dbReference type="InterPro" id="IPR035906">
    <property type="entry name" value="MetI-like_sf"/>
</dbReference>
<dbReference type="Pfam" id="PF00528">
    <property type="entry name" value="BPD_transp_1"/>
    <property type="match status" value="1"/>
</dbReference>
<evidence type="ECO:0000256" key="5">
    <source>
        <dbReference type="ARBA" id="ARBA00022989"/>
    </source>
</evidence>
<dbReference type="PROSITE" id="PS50928">
    <property type="entry name" value="ABC_TM1"/>
    <property type="match status" value="1"/>
</dbReference>
<dbReference type="GO" id="GO:0005886">
    <property type="term" value="C:plasma membrane"/>
    <property type="evidence" value="ECO:0007669"/>
    <property type="project" value="UniProtKB-SubCell"/>
</dbReference>
<organism evidence="9 10">
    <name type="scientific">Neorhizobium alkalisoli</name>
    <dbReference type="NCBI Taxonomy" id="528178"/>
    <lineage>
        <taxon>Bacteria</taxon>
        <taxon>Pseudomonadati</taxon>
        <taxon>Pseudomonadota</taxon>
        <taxon>Alphaproteobacteria</taxon>
        <taxon>Hyphomicrobiales</taxon>
        <taxon>Rhizobiaceae</taxon>
        <taxon>Rhizobium/Agrobacterium group</taxon>
        <taxon>Neorhizobium</taxon>
    </lineage>
</organism>
<proteinExistence type="inferred from homology"/>